<evidence type="ECO:0008006" key="9">
    <source>
        <dbReference type="Google" id="ProtNLM"/>
    </source>
</evidence>
<gene>
    <name evidence="3" type="ORF">BY453_11630</name>
    <name evidence="4" type="ORF">C7954_10738</name>
    <name evidence="1" type="ORF">C8C78_10941</name>
    <name evidence="2" type="ORF">SAMN04488597_10861</name>
</gene>
<dbReference type="EMBL" id="FMYT01000008">
    <property type="protein sequence ID" value="SDC54507.1"/>
    <property type="molecule type" value="Genomic_DNA"/>
</dbReference>
<evidence type="ECO:0000313" key="3">
    <source>
        <dbReference type="EMBL" id="TDS29814.1"/>
    </source>
</evidence>
<dbReference type="AlphaFoldDB" id="A0A1G6MGW0"/>
<dbReference type="Proteomes" id="UP000247389">
    <property type="component" value="Unassembled WGS sequence"/>
</dbReference>
<name>A0A1G6MGW0_9FIRM</name>
<evidence type="ECO:0000313" key="4">
    <source>
        <dbReference type="EMBL" id="TDX45471.1"/>
    </source>
</evidence>
<evidence type="ECO:0000313" key="6">
    <source>
        <dbReference type="Proteomes" id="UP000295472"/>
    </source>
</evidence>
<sequence length="63" mass="7367">MGYSAYNIELYVSENDYKKAKELLKSLNIDAAEEFNETAQNQKTKKDVDREKRNSFYLAQIAK</sequence>
<dbReference type="Proteomes" id="UP000324896">
    <property type="component" value="Unassembled WGS sequence"/>
</dbReference>
<reference evidence="2 8" key="1">
    <citation type="submission" date="2016-10" db="EMBL/GenBank/DDBJ databases">
        <authorList>
            <person name="Varghese N."/>
            <person name="Submissions S."/>
        </authorList>
    </citation>
    <scope>NUCLEOTIDE SEQUENCE [LARGE SCALE GENOMIC DNA]</scope>
    <source>
        <strain evidence="2 8">WG10</strain>
    </source>
</reference>
<dbReference type="Proteomes" id="UP000295472">
    <property type="component" value="Unassembled WGS sequence"/>
</dbReference>
<evidence type="ECO:0000313" key="7">
    <source>
        <dbReference type="Proteomes" id="UP000295758"/>
    </source>
</evidence>
<proteinExistence type="predicted"/>
<reference evidence="1 5" key="2">
    <citation type="submission" date="2018-04" db="EMBL/GenBank/DDBJ databases">
        <title>Subsurface microbial communities from deep shales in Ohio and West Virginia, USA.</title>
        <authorList>
            <person name="Wrighton K."/>
        </authorList>
    </citation>
    <scope>NUCLEOTIDE SEQUENCE [LARGE SCALE GENOMIC DNA]</scope>
    <source>
        <strain evidence="4 6">DSMZ 11287</strain>
        <strain evidence="1 5">MSL28</strain>
    </source>
</reference>
<accession>A0A1G6MGW0</accession>
<dbReference type="Proteomes" id="UP000295758">
    <property type="component" value="Unassembled WGS sequence"/>
</dbReference>
<dbReference type="RefSeq" id="WP_133505569.1">
    <property type="nucleotide sequence ID" value="NZ_FMYT01000008.1"/>
</dbReference>
<dbReference type="EMBL" id="SOEF01000007">
    <property type="protein sequence ID" value="TDX45471.1"/>
    <property type="molecule type" value="Genomic_DNA"/>
</dbReference>
<evidence type="ECO:0000313" key="1">
    <source>
        <dbReference type="EMBL" id="PXV66991.1"/>
    </source>
</evidence>
<evidence type="ECO:0000313" key="8">
    <source>
        <dbReference type="Proteomes" id="UP000324896"/>
    </source>
</evidence>
<dbReference type="EMBL" id="QICM01000009">
    <property type="protein sequence ID" value="PXV66991.1"/>
    <property type="molecule type" value="Genomic_DNA"/>
</dbReference>
<dbReference type="EMBL" id="SOAA01000016">
    <property type="protein sequence ID" value="TDS29814.1"/>
    <property type="molecule type" value="Genomic_DNA"/>
</dbReference>
<evidence type="ECO:0000313" key="2">
    <source>
        <dbReference type="EMBL" id="SDC54507.1"/>
    </source>
</evidence>
<evidence type="ECO:0000313" key="5">
    <source>
        <dbReference type="Proteomes" id="UP000247389"/>
    </source>
</evidence>
<organism evidence="2 8">
    <name type="scientific">Halanaerobium congolense</name>
    <dbReference type="NCBI Taxonomy" id="54121"/>
    <lineage>
        <taxon>Bacteria</taxon>
        <taxon>Bacillati</taxon>
        <taxon>Bacillota</taxon>
        <taxon>Clostridia</taxon>
        <taxon>Halanaerobiales</taxon>
        <taxon>Halanaerobiaceae</taxon>
        <taxon>Halanaerobium</taxon>
    </lineage>
</organism>
<reference evidence="3 7" key="3">
    <citation type="submission" date="2019-03" db="EMBL/GenBank/DDBJ databases">
        <title>Deep subsurface shale carbon reservoir microbial communities from Ohio and West Virginia, USA.</title>
        <authorList>
            <person name="Wrighton K."/>
        </authorList>
    </citation>
    <scope>NUCLEOTIDE SEQUENCE [LARGE SCALE GENOMIC DNA]</scope>
    <source>
        <strain evidence="3 7">UTICA-S4D12</strain>
    </source>
</reference>
<protein>
    <recommendedName>
        <fullName evidence="9">DUF2007 domain-containing protein</fullName>
    </recommendedName>
</protein>